<dbReference type="EMBL" id="AENY02000003">
    <property type="protein sequence ID" value="EKP94489.1"/>
    <property type="molecule type" value="Genomic_DNA"/>
</dbReference>
<proteinExistence type="predicted"/>
<name>K6Q0S7_9FIRM</name>
<evidence type="ECO:0008006" key="3">
    <source>
        <dbReference type="Google" id="ProtNLM"/>
    </source>
</evidence>
<dbReference type="RefSeq" id="WP_006904508.1">
    <property type="nucleotide sequence ID" value="NZ_JH976535.1"/>
</dbReference>
<dbReference type="SUPFAM" id="SSF160904">
    <property type="entry name" value="Jann2411-like"/>
    <property type="match status" value="1"/>
</dbReference>
<evidence type="ECO:0000313" key="1">
    <source>
        <dbReference type="EMBL" id="EKP94489.1"/>
    </source>
</evidence>
<dbReference type="AlphaFoldDB" id="K6Q0S7"/>
<reference evidence="1" key="2">
    <citation type="submission" date="2012-10" db="EMBL/GenBank/DDBJ databases">
        <title>Improved high-quality draft of Thermaerobacter subterraneus C21, DSM 13965.</title>
        <authorList>
            <consortium name="DOE Joint Genome Institute"/>
            <person name="Eisen J."/>
            <person name="Huntemann M."/>
            <person name="Wei C.-L."/>
            <person name="Han J."/>
            <person name="Detter J.C."/>
            <person name="Han C."/>
            <person name="Tapia R."/>
            <person name="Chen A."/>
            <person name="Kyrpides N."/>
            <person name="Mavromatis K."/>
            <person name="Markowitz V."/>
            <person name="Szeto E."/>
            <person name="Ivanova N."/>
            <person name="Mikhailova N."/>
            <person name="Ovchinnikova G."/>
            <person name="Pagani I."/>
            <person name="Pati A."/>
            <person name="Goodwin L."/>
            <person name="Nordberg H.P."/>
            <person name="Cantor M.N."/>
            <person name="Hua S.X."/>
            <person name="Woyke T."/>
            <person name="Eisen J."/>
            <person name="Klenk H.-P."/>
        </authorList>
    </citation>
    <scope>NUCLEOTIDE SEQUENCE [LARGE SCALE GENOMIC DNA]</scope>
    <source>
        <strain evidence="1">DSM 13965</strain>
    </source>
</reference>
<protein>
    <recommendedName>
        <fullName evidence="3">Zinc finger CGNR domain-containing protein</fullName>
    </recommendedName>
</protein>
<dbReference type="InterPro" id="IPR023286">
    <property type="entry name" value="ABATE_dom_sf"/>
</dbReference>
<sequence length="242" mass="27788">MLILGIVPVQRVRPQGGRLVPAGTWEDLTELRNPHSHLEERIAQGEEPPYVQFASLNEEDPEALADFVSREGWLGTDEIDAIAHEIRKMRAVLQVVEALRTEPADAQQLLEACRMLEAVWGEKGHPVEEDIESLQAHARYLLSKALTRQLEHVQVEVAIVDFGERLELALHIDDLLASMYLELARDILETDDVPRKCQNRTCRNWFLTHRSDRRYCSPRCASADRMRRWRNAHRNQEGEGTS</sequence>
<comment type="caution">
    <text evidence="1">The sequence shown here is derived from an EMBL/GenBank/DDBJ whole genome shotgun (WGS) entry which is preliminary data.</text>
</comment>
<organism evidence="1 2">
    <name type="scientific">Thermaerobacter subterraneus DSM 13965</name>
    <dbReference type="NCBI Taxonomy" id="867903"/>
    <lineage>
        <taxon>Bacteria</taxon>
        <taxon>Bacillati</taxon>
        <taxon>Bacillota</taxon>
        <taxon>Clostridia</taxon>
        <taxon>Eubacteriales</taxon>
        <taxon>Clostridiales Family XVII. Incertae Sedis</taxon>
        <taxon>Thermaerobacter</taxon>
    </lineage>
</organism>
<keyword evidence="2" id="KW-1185">Reference proteome</keyword>
<dbReference type="HOGENOM" id="CLU_1146765_0_0_9"/>
<evidence type="ECO:0000313" key="2">
    <source>
        <dbReference type="Proteomes" id="UP000005710"/>
    </source>
</evidence>
<accession>K6Q0S7</accession>
<reference evidence="1" key="1">
    <citation type="submission" date="2010-10" db="EMBL/GenBank/DDBJ databases">
        <authorList>
            <consortium name="US DOE Joint Genome Institute (JGI-PGF)"/>
            <person name="Lucas S."/>
            <person name="Copeland A."/>
            <person name="Lapidus A."/>
            <person name="Bruce D."/>
            <person name="Goodwin L."/>
            <person name="Pitluck S."/>
            <person name="Kyrpides N."/>
            <person name="Mavromatis K."/>
            <person name="Detter J.C."/>
            <person name="Han C."/>
            <person name="Land M."/>
            <person name="Hauser L."/>
            <person name="Markowitz V."/>
            <person name="Cheng J.-F."/>
            <person name="Hugenholtz P."/>
            <person name="Woyke T."/>
            <person name="Wu D."/>
            <person name="Pukall R."/>
            <person name="Wahrenburg C."/>
            <person name="Brambilla E."/>
            <person name="Klenk H.-P."/>
            <person name="Eisen J.A."/>
        </authorList>
    </citation>
    <scope>NUCLEOTIDE SEQUENCE [LARGE SCALE GENOMIC DNA]</scope>
    <source>
        <strain evidence="1">DSM 13965</strain>
    </source>
</reference>
<dbReference type="Proteomes" id="UP000005710">
    <property type="component" value="Unassembled WGS sequence"/>
</dbReference>
<dbReference type="Gene3D" id="1.10.3300.10">
    <property type="entry name" value="Jann2411-like domain"/>
    <property type="match status" value="1"/>
</dbReference>
<gene>
    <name evidence="1" type="ORF">ThesuDRAFT_02226</name>
</gene>
<dbReference type="STRING" id="867903.ThesuDRAFT_02226"/>